<dbReference type="AlphaFoldDB" id="A0A0F9NRN3"/>
<name>A0A0F9NRN3_9ZZZZ</name>
<reference evidence="1" key="1">
    <citation type="journal article" date="2015" name="Nature">
        <title>Complex archaea that bridge the gap between prokaryotes and eukaryotes.</title>
        <authorList>
            <person name="Spang A."/>
            <person name="Saw J.H."/>
            <person name="Jorgensen S.L."/>
            <person name="Zaremba-Niedzwiedzka K."/>
            <person name="Martijn J."/>
            <person name="Lind A.E."/>
            <person name="van Eijk R."/>
            <person name="Schleper C."/>
            <person name="Guy L."/>
            <person name="Ettema T.J."/>
        </authorList>
    </citation>
    <scope>NUCLEOTIDE SEQUENCE</scope>
</reference>
<proteinExistence type="predicted"/>
<sequence length="54" mass="6125">MDIFKGQNLLEFSDCFKTDGDCKEYLASIMAKSDYKSTRCNHCLSSPQGLRQTV</sequence>
<accession>A0A0F9NRN3</accession>
<gene>
    <name evidence="1" type="ORF">LCGC14_0918470</name>
</gene>
<dbReference type="EMBL" id="LAZR01003091">
    <property type="protein sequence ID" value="KKN22125.1"/>
    <property type="molecule type" value="Genomic_DNA"/>
</dbReference>
<organism evidence="1">
    <name type="scientific">marine sediment metagenome</name>
    <dbReference type="NCBI Taxonomy" id="412755"/>
    <lineage>
        <taxon>unclassified sequences</taxon>
        <taxon>metagenomes</taxon>
        <taxon>ecological metagenomes</taxon>
    </lineage>
</organism>
<comment type="caution">
    <text evidence="1">The sequence shown here is derived from an EMBL/GenBank/DDBJ whole genome shotgun (WGS) entry which is preliminary data.</text>
</comment>
<evidence type="ECO:0000313" key="1">
    <source>
        <dbReference type="EMBL" id="KKN22125.1"/>
    </source>
</evidence>
<protein>
    <submittedName>
        <fullName evidence="1">Uncharacterized protein</fullName>
    </submittedName>
</protein>